<reference evidence="1 2" key="1">
    <citation type="submission" date="2017-04" db="EMBL/GenBank/DDBJ databases">
        <authorList>
            <person name="Afonso C.L."/>
            <person name="Miller P.J."/>
            <person name="Scott M.A."/>
            <person name="Spackman E."/>
            <person name="Goraichik I."/>
            <person name="Dimitrov K.M."/>
            <person name="Suarez D.L."/>
            <person name="Swayne D.E."/>
        </authorList>
    </citation>
    <scope>NUCLEOTIDE SEQUENCE [LARGE SCALE GENOMIC DNA]</scope>
    <source>
        <strain evidence="1 2">DSM 43828</strain>
    </source>
</reference>
<dbReference type="AlphaFoldDB" id="A0A1W2FUB2"/>
<organism evidence="1 2">
    <name type="scientific">Kibdelosporangium aridum</name>
    <dbReference type="NCBI Taxonomy" id="2030"/>
    <lineage>
        <taxon>Bacteria</taxon>
        <taxon>Bacillati</taxon>
        <taxon>Actinomycetota</taxon>
        <taxon>Actinomycetes</taxon>
        <taxon>Pseudonocardiales</taxon>
        <taxon>Pseudonocardiaceae</taxon>
        <taxon>Kibdelosporangium</taxon>
    </lineage>
</organism>
<dbReference type="EMBL" id="FWXV01000011">
    <property type="protein sequence ID" value="SMD25510.1"/>
    <property type="molecule type" value="Genomic_DNA"/>
</dbReference>
<dbReference type="Proteomes" id="UP000192674">
    <property type="component" value="Unassembled WGS sequence"/>
</dbReference>
<proteinExistence type="predicted"/>
<gene>
    <name evidence="1" type="ORF">SAMN05661093_09189</name>
</gene>
<evidence type="ECO:0000313" key="1">
    <source>
        <dbReference type="EMBL" id="SMD25510.1"/>
    </source>
</evidence>
<protein>
    <submittedName>
        <fullName evidence="1">Uncharacterized protein</fullName>
    </submittedName>
</protein>
<sequence>MGQHYNSLNNTLRLVDTAREERSVYANWRADSDPPHIVRLGGDCRVSVLAKIDLPT</sequence>
<name>A0A1W2FUB2_KIBAR</name>
<evidence type="ECO:0000313" key="2">
    <source>
        <dbReference type="Proteomes" id="UP000192674"/>
    </source>
</evidence>
<accession>A0A1W2FUB2</accession>
<keyword evidence="2" id="KW-1185">Reference proteome</keyword>